<feature type="domain" description="S1 motif" evidence="5">
    <location>
        <begin position="285"/>
        <end position="355"/>
    </location>
</feature>
<proteinExistence type="inferred from homology"/>
<dbReference type="GO" id="GO:0005737">
    <property type="term" value="C:cytoplasm"/>
    <property type="evidence" value="ECO:0007669"/>
    <property type="project" value="UniProtKB-ARBA"/>
</dbReference>
<keyword evidence="2 6" id="KW-0689">Ribosomal protein</keyword>
<dbReference type="InterPro" id="IPR003029">
    <property type="entry name" value="S1_domain"/>
</dbReference>
<dbReference type="Proteomes" id="UP000198771">
    <property type="component" value="Unassembled WGS sequence"/>
</dbReference>
<keyword evidence="7" id="KW-1185">Reference proteome</keyword>
<dbReference type="STRING" id="617002.SAMN05660653_02564"/>
<name>A0A1G6E2U3_9BACT</name>
<feature type="domain" description="S1 motif" evidence="5">
    <location>
        <begin position="28"/>
        <end position="92"/>
    </location>
</feature>
<reference evidence="6 7" key="1">
    <citation type="submission" date="2016-10" db="EMBL/GenBank/DDBJ databases">
        <authorList>
            <person name="de Groot N.N."/>
        </authorList>
    </citation>
    <scope>NUCLEOTIDE SEQUENCE [LARGE SCALE GENOMIC DNA]</scope>
    <source>
        <strain evidence="6 7">ASO4-2</strain>
    </source>
</reference>
<dbReference type="AlphaFoldDB" id="A0A1G6E2U3"/>
<evidence type="ECO:0000256" key="4">
    <source>
        <dbReference type="SAM" id="MobiDB-lite"/>
    </source>
</evidence>
<organism evidence="6 7">
    <name type="scientific">Desulfonatronum thiosulfatophilum</name>
    <dbReference type="NCBI Taxonomy" id="617002"/>
    <lineage>
        <taxon>Bacteria</taxon>
        <taxon>Pseudomonadati</taxon>
        <taxon>Thermodesulfobacteriota</taxon>
        <taxon>Desulfovibrionia</taxon>
        <taxon>Desulfovibrionales</taxon>
        <taxon>Desulfonatronaceae</taxon>
        <taxon>Desulfonatronum</taxon>
    </lineage>
</organism>
<dbReference type="InterPro" id="IPR050437">
    <property type="entry name" value="Ribos_protein_bS1-like"/>
</dbReference>
<feature type="domain" description="S1 motif" evidence="5">
    <location>
        <begin position="372"/>
        <end position="440"/>
    </location>
</feature>
<gene>
    <name evidence="6" type="ORF">SAMN05660653_02564</name>
</gene>
<evidence type="ECO:0000259" key="5">
    <source>
        <dbReference type="PROSITE" id="PS50126"/>
    </source>
</evidence>
<evidence type="ECO:0000256" key="2">
    <source>
        <dbReference type="ARBA" id="ARBA00022980"/>
    </source>
</evidence>
<evidence type="ECO:0000256" key="1">
    <source>
        <dbReference type="ARBA" id="ARBA00006767"/>
    </source>
</evidence>
<dbReference type="FunFam" id="2.40.50.140:FF:000051">
    <property type="entry name" value="RNA-binding transcriptional accessory protein"/>
    <property type="match status" value="1"/>
</dbReference>
<dbReference type="PROSITE" id="PS50126">
    <property type="entry name" value="S1"/>
    <property type="match status" value="5"/>
</dbReference>
<dbReference type="PANTHER" id="PTHR10724">
    <property type="entry name" value="30S RIBOSOMAL PROTEIN S1"/>
    <property type="match status" value="1"/>
</dbReference>
<feature type="domain" description="S1 motif" evidence="5">
    <location>
        <begin position="196"/>
        <end position="268"/>
    </location>
</feature>
<dbReference type="SMART" id="SM00316">
    <property type="entry name" value="S1"/>
    <property type="match status" value="5"/>
</dbReference>
<dbReference type="InterPro" id="IPR012340">
    <property type="entry name" value="NA-bd_OB-fold"/>
</dbReference>
<dbReference type="PANTHER" id="PTHR10724:SF7">
    <property type="entry name" value="SMALL RIBOSOMAL SUBUNIT PROTEIN BS1C"/>
    <property type="match status" value="1"/>
</dbReference>
<dbReference type="GO" id="GO:0005840">
    <property type="term" value="C:ribosome"/>
    <property type="evidence" value="ECO:0007669"/>
    <property type="project" value="UniProtKB-KW"/>
</dbReference>
<dbReference type="GO" id="GO:0003729">
    <property type="term" value="F:mRNA binding"/>
    <property type="evidence" value="ECO:0007669"/>
    <property type="project" value="TreeGrafter"/>
</dbReference>
<evidence type="ECO:0000256" key="3">
    <source>
        <dbReference type="ARBA" id="ARBA00023274"/>
    </source>
</evidence>
<dbReference type="Pfam" id="PF00575">
    <property type="entry name" value="S1"/>
    <property type="match status" value="5"/>
</dbReference>
<dbReference type="EMBL" id="FMXO01000015">
    <property type="protein sequence ID" value="SDB51692.1"/>
    <property type="molecule type" value="Genomic_DNA"/>
</dbReference>
<protein>
    <submittedName>
        <fullName evidence="6">SSU ribosomal protein S1P</fullName>
    </submittedName>
</protein>
<dbReference type="CDD" id="cd04465">
    <property type="entry name" value="S1_RPS1_repeat_ec2_hs2"/>
    <property type="match status" value="1"/>
</dbReference>
<comment type="similarity">
    <text evidence="1">Belongs to the bacterial ribosomal protein bS1 family.</text>
</comment>
<dbReference type="InterPro" id="IPR035104">
    <property type="entry name" value="Ribosomal_protein_S1-like"/>
</dbReference>
<dbReference type="NCBIfam" id="NF010379">
    <property type="entry name" value="PRK13806.1"/>
    <property type="match status" value="1"/>
</dbReference>
<evidence type="ECO:0000313" key="6">
    <source>
        <dbReference type="EMBL" id="SDB51692.1"/>
    </source>
</evidence>
<keyword evidence="3" id="KW-0687">Ribonucleoprotein</keyword>
<dbReference type="GO" id="GO:0003735">
    <property type="term" value="F:structural constituent of ribosome"/>
    <property type="evidence" value="ECO:0007669"/>
    <property type="project" value="TreeGrafter"/>
</dbReference>
<evidence type="ECO:0000313" key="7">
    <source>
        <dbReference type="Proteomes" id="UP000198771"/>
    </source>
</evidence>
<sequence>MSDSQMEQSFAEMFEASEMEMKPELRVGNRIKGKIIAVGEEMVYVDTGTKSDGVIDKHELLDKDGAFSMREGDEVELYVVSMQGSQIRLARALGGEGGMEQLQQAMEERIPVEGKIKEVCKGGFRVRVLDKIAFCPLSQVDKRPVTNPDDLVGQSMQFLITRIEERGRNIVVSRRVLLDLEQAQSLAEFLERTKVGDVLQGTVTRLAPFGAFVEVAPGLEGLVHVSELGWSRNNSPEDVVAAGDQVTVKLLKVDDQGKGHVRLELSMKQAMEDPWAQIAADVQVGAKITGRVTNLAPFGAFVEILPGIEGLVHVSEMSYLKRVHKPGDVVAVGESVPVMVKSIDLQTKRIGLSMRDAEGDPWDGLADRYKKGQVVQGILEKRETFGMFVQLEPGVVGLLPASRLERSADDIYSKAKPGETLPVAVDVVDLEKRRISLGLPDAEQNEDWKSHAVQEGPMGSLGEQLKKAMEQK</sequence>
<dbReference type="Gene3D" id="2.40.50.140">
    <property type="entry name" value="Nucleic acid-binding proteins"/>
    <property type="match status" value="5"/>
</dbReference>
<dbReference type="PRINTS" id="PR00681">
    <property type="entry name" value="RIBOSOMALS1"/>
</dbReference>
<accession>A0A1G6E2U3</accession>
<feature type="region of interest" description="Disordered" evidence="4">
    <location>
        <begin position="439"/>
        <end position="472"/>
    </location>
</feature>
<dbReference type="GO" id="GO:0006412">
    <property type="term" value="P:translation"/>
    <property type="evidence" value="ECO:0007669"/>
    <property type="project" value="TreeGrafter"/>
</dbReference>
<dbReference type="SUPFAM" id="SSF50249">
    <property type="entry name" value="Nucleic acid-binding proteins"/>
    <property type="match status" value="5"/>
</dbReference>
<feature type="domain" description="S1 motif" evidence="5">
    <location>
        <begin position="109"/>
        <end position="175"/>
    </location>
</feature>
<dbReference type="RefSeq" id="WP_244148753.1">
    <property type="nucleotide sequence ID" value="NZ_FMXO01000015.1"/>
</dbReference>